<keyword evidence="4" id="KW-0238">DNA-binding</keyword>
<dbReference type="EMBL" id="FNIE01000006">
    <property type="protein sequence ID" value="SDN97579.1"/>
    <property type="molecule type" value="Genomic_DNA"/>
</dbReference>
<name>A0A1H0FSW9_9ACTN</name>
<dbReference type="GO" id="GO:0016987">
    <property type="term" value="F:sigma factor activity"/>
    <property type="evidence" value="ECO:0007669"/>
    <property type="project" value="UniProtKB-KW"/>
</dbReference>
<evidence type="ECO:0000313" key="9">
    <source>
        <dbReference type="EMBL" id="SDN97579.1"/>
    </source>
</evidence>
<evidence type="ECO:0000256" key="4">
    <source>
        <dbReference type="ARBA" id="ARBA00023125"/>
    </source>
</evidence>
<gene>
    <name evidence="9" type="ORF">SAMN05216259_106412</name>
</gene>
<dbReference type="SUPFAM" id="SSF88659">
    <property type="entry name" value="Sigma3 and sigma4 domains of RNA polymerase sigma factors"/>
    <property type="match status" value="1"/>
</dbReference>
<comment type="similarity">
    <text evidence="1">Belongs to the sigma-70 factor family. ECF subfamily.</text>
</comment>
<sequence>MPGAQKPRGGPRTLGPVGSAGFGSPSDGELVRGARTGDAAALGALLGRHRAGMQAVALSVLGNRPDAEDAVQDAWLIAFRRIGDLRDPESAGAWLRMIVRNVCRSRLRSAPPTTPFVDLSLPVTESGPEQVVDRHALRDWIWQAVDQLSPTLRMTVMLRHFSPRSPSYAQMAALCGVPVGTVRSRLSEARRKLVEAMAATADAAHADVLAASRRSAREAVETLAAAEQGRFAELTAERWTPDAAYYVGRQRVGDQDFLIRGMACDLEAGVRQRFVSAVTSRDTTIWEMDLVSPPDAPDHCPPAVAWVMTTKDGRMHHLRLFHASGVRDERTPPQDA</sequence>
<feature type="domain" description="RNA polymerase sigma factor 70 region 4 type 2" evidence="8">
    <location>
        <begin position="139"/>
        <end position="193"/>
    </location>
</feature>
<evidence type="ECO:0000259" key="7">
    <source>
        <dbReference type="Pfam" id="PF04542"/>
    </source>
</evidence>
<feature type="domain" description="RNA polymerase sigma-70 region 2" evidence="7">
    <location>
        <begin position="48"/>
        <end position="109"/>
    </location>
</feature>
<dbReference type="PANTHER" id="PTHR43133">
    <property type="entry name" value="RNA POLYMERASE ECF-TYPE SIGMA FACTO"/>
    <property type="match status" value="1"/>
</dbReference>
<proteinExistence type="inferred from homology"/>
<evidence type="ECO:0000256" key="1">
    <source>
        <dbReference type="ARBA" id="ARBA00010641"/>
    </source>
</evidence>
<keyword evidence="3" id="KW-0731">Sigma factor</keyword>
<dbReference type="GO" id="GO:0006352">
    <property type="term" value="P:DNA-templated transcription initiation"/>
    <property type="evidence" value="ECO:0007669"/>
    <property type="project" value="InterPro"/>
</dbReference>
<dbReference type="Pfam" id="PF04542">
    <property type="entry name" value="Sigma70_r2"/>
    <property type="match status" value="1"/>
</dbReference>
<dbReference type="Pfam" id="PF08281">
    <property type="entry name" value="Sigma70_r4_2"/>
    <property type="match status" value="1"/>
</dbReference>
<evidence type="ECO:0000256" key="3">
    <source>
        <dbReference type="ARBA" id="ARBA00023082"/>
    </source>
</evidence>
<protein>
    <submittedName>
        <fullName evidence="9">RNA polymerase sigma-70 factor, ECF subfamily</fullName>
    </submittedName>
</protein>
<feature type="region of interest" description="Disordered" evidence="6">
    <location>
        <begin position="1"/>
        <end position="28"/>
    </location>
</feature>
<dbReference type="Proteomes" id="UP000199341">
    <property type="component" value="Unassembled WGS sequence"/>
</dbReference>
<keyword evidence="10" id="KW-1185">Reference proteome</keyword>
<dbReference type="InterPro" id="IPR039425">
    <property type="entry name" value="RNA_pol_sigma-70-like"/>
</dbReference>
<organism evidence="9 10">
    <name type="scientific">Actinacidiphila guanduensis</name>
    <dbReference type="NCBI Taxonomy" id="310781"/>
    <lineage>
        <taxon>Bacteria</taxon>
        <taxon>Bacillati</taxon>
        <taxon>Actinomycetota</taxon>
        <taxon>Actinomycetes</taxon>
        <taxon>Kitasatosporales</taxon>
        <taxon>Streptomycetaceae</taxon>
        <taxon>Actinacidiphila</taxon>
    </lineage>
</organism>
<keyword evidence="5" id="KW-0804">Transcription</keyword>
<dbReference type="InterPro" id="IPR013249">
    <property type="entry name" value="RNA_pol_sigma70_r4_t2"/>
</dbReference>
<evidence type="ECO:0000259" key="8">
    <source>
        <dbReference type="Pfam" id="PF08281"/>
    </source>
</evidence>
<dbReference type="Gene3D" id="1.10.10.10">
    <property type="entry name" value="Winged helix-like DNA-binding domain superfamily/Winged helix DNA-binding domain"/>
    <property type="match status" value="1"/>
</dbReference>
<accession>A0A1H0FSW9</accession>
<dbReference type="InterPro" id="IPR014284">
    <property type="entry name" value="RNA_pol_sigma-70_dom"/>
</dbReference>
<dbReference type="InterPro" id="IPR013324">
    <property type="entry name" value="RNA_pol_sigma_r3/r4-like"/>
</dbReference>
<dbReference type="GO" id="GO:0003677">
    <property type="term" value="F:DNA binding"/>
    <property type="evidence" value="ECO:0007669"/>
    <property type="project" value="UniProtKB-KW"/>
</dbReference>
<reference evidence="9 10" key="1">
    <citation type="submission" date="2016-10" db="EMBL/GenBank/DDBJ databases">
        <authorList>
            <person name="de Groot N.N."/>
        </authorList>
    </citation>
    <scope>NUCLEOTIDE SEQUENCE [LARGE SCALE GENOMIC DNA]</scope>
    <source>
        <strain evidence="9 10">CGMCC 4.2022</strain>
    </source>
</reference>
<dbReference type="Gene3D" id="1.10.1740.10">
    <property type="match status" value="1"/>
</dbReference>
<dbReference type="PANTHER" id="PTHR43133:SF8">
    <property type="entry name" value="RNA POLYMERASE SIGMA FACTOR HI_1459-RELATED"/>
    <property type="match status" value="1"/>
</dbReference>
<dbReference type="InterPro" id="IPR007627">
    <property type="entry name" value="RNA_pol_sigma70_r2"/>
</dbReference>
<dbReference type="CDD" id="cd06171">
    <property type="entry name" value="Sigma70_r4"/>
    <property type="match status" value="1"/>
</dbReference>
<evidence type="ECO:0000313" key="10">
    <source>
        <dbReference type="Proteomes" id="UP000199341"/>
    </source>
</evidence>
<dbReference type="SUPFAM" id="SSF88946">
    <property type="entry name" value="Sigma2 domain of RNA polymerase sigma factors"/>
    <property type="match status" value="1"/>
</dbReference>
<dbReference type="STRING" id="310781.SAMN05216259_106412"/>
<evidence type="ECO:0000256" key="6">
    <source>
        <dbReference type="SAM" id="MobiDB-lite"/>
    </source>
</evidence>
<evidence type="ECO:0000256" key="5">
    <source>
        <dbReference type="ARBA" id="ARBA00023163"/>
    </source>
</evidence>
<dbReference type="InterPro" id="IPR036388">
    <property type="entry name" value="WH-like_DNA-bd_sf"/>
</dbReference>
<dbReference type="InterPro" id="IPR013325">
    <property type="entry name" value="RNA_pol_sigma_r2"/>
</dbReference>
<evidence type="ECO:0000256" key="2">
    <source>
        <dbReference type="ARBA" id="ARBA00023015"/>
    </source>
</evidence>
<dbReference type="AlphaFoldDB" id="A0A1H0FSW9"/>
<dbReference type="NCBIfam" id="TIGR02937">
    <property type="entry name" value="sigma70-ECF"/>
    <property type="match status" value="1"/>
</dbReference>
<dbReference type="OrthoDB" id="3821507at2"/>
<keyword evidence="2" id="KW-0805">Transcription regulation</keyword>